<evidence type="ECO:0000256" key="2">
    <source>
        <dbReference type="ARBA" id="ARBA00009604"/>
    </source>
</evidence>
<proteinExistence type="inferred from homology"/>
<dbReference type="GO" id="GO:0006096">
    <property type="term" value="P:glycolytic process"/>
    <property type="evidence" value="ECO:0007669"/>
    <property type="project" value="UniProtKB-UniPathway"/>
</dbReference>
<keyword evidence="5" id="KW-0456">Lyase</keyword>
<comment type="similarity">
    <text evidence="2">Belongs to the enolase family.</text>
</comment>
<dbReference type="GO" id="GO:0000015">
    <property type="term" value="C:phosphopyruvate hydratase complex"/>
    <property type="evidence" value="ECO:0007669"/>
    <property type="project" value="InterPro"/>
</dbReference>
<dbReference type="InterPro" id="IPR020810">
    <property type="entry name" value="Enolase_C"/>
</dbReference>
<evidence type="ECO:0000259" key="6">
    <source>
        <dbReference type="SMART" id="SM01192"/>
    </source>
</evidence>
<dbReference type="AlphaFoldDB" id="R7W3S3"/>
<feature type="domain" description="Enolase C-terminal TIM barrel" evidence="6">
    <location>
        <begin position="1"/>
        <end position="141"/>
    </location>
</feature>
<dbReference type="InterPro" id="IPR000941">
    <property type="entry name" value="Enolase"/>
</dbReference>
<comment type="pathway">
    <text evidence="1">Carbohydrate degradation; glycolysis; pyruvate from D-glyceraldehyde 3-phosphate: step 4/5.</text>
</comment>
<evidence type="ECO:0000256" key="5">
    <source>
        <dbReference type="ARBA" id="ARBA00023239"/>
    </source>
</evidence>
<keyword evidence="4" id="KW-0324">Glycolysis</keyword>
<dbReference type="PRINTS" id="PR00148">
    <property type="entry name" value="ENOLASE"/>
</dbReference>
<dbReference type="PANTHER" id="PTHR11902:SF56">
    <property type="entry name" value="CYTOSOLIC ENOLASE 3"/>
    <property type="match status" value="1"/>
</dbReference>
<organism evidence="7">
    <name type="scientific">Aegilops tauschii</name>
    <name type="common">Tausch's goatgrass</name>
    <name type="synonym">Aegilops squarrosa</name>
    <dbReference type="NCBI Taxonomy" id="37682"/>
    <lineage>
        <taxon>Eukaryota</taxon>
        <taxon>Viridiplantae</taxon>
        <taxon>Streptophyta</taxon>
        <taxon>Embryophyta</taxon>
        <taxon>Tracheophyta</taxon>
        <taxon>Spermatophyta</taxon>
        <taxon>Magnoliopsida</taxon>
        <taxon>Liliopsida</taxon>
        <taxon>Poales</taxon>
        <taxon>Poaceae</taxon>
        <taxon>BOP clade</taxon>
        <taxon>Pooideae</taxon>
        <taxon>Triticodae</taxon>
        <taxon>Triticeae</taxon>
        <taxon>Triticinae</taxon>
        <taxon>Aegilops</taxon>
    </lineage>
</organism>
<accession>R7W3S3</accession>
<dbReference type="SMART" id="SM01192">
    <property type="entry name" value="Enolase_C"/>
    <property type="match status" value="1"/>
</dbReference>
<evidence type="ECO:0000256" key="4">
    <source>
        <dbReference type="ARBA" id="ARBA00023152"/>
    </source>
</evidence>
<name>R7W3S3_AEGTA</name>
<dbReference type="EC" id="4.2.1.11" evidence="3"/>
<dbReference type="Pfam" id="PF00113">
    <property type="entry name" value="Enolase_C"/>
    <property type="match status" value="1"/>
</dbReference>
<dbReference type="Gene3D" id="3.20.20.120">
    <property type="entry name" value="Enolase-like C-terminal domain"/>
    <property type="match status" value="1"/>
</dbReference>
<dbReference type="EnsemblPlants" id="EMT02422">
    <property type="protein sequence ID" value="EMT02422"/>
    <property type="gene ID" value="F775_32234"/>
</dbReference>
<dbReference type="PANTHER" id="PTHR11902">
    <property type="entry name" value="ENOLASE"/>
    <property type="match status" value="1"/>
</dbReference>
<dbReference type="GO" id="GO:0000287">
    <property type="term" value="F:magnesium ion binding"/>
    <property type="evidence" value="ECO:0007669"/>
    <property type="project" value="InterPro"/>
</dbReference>
<sequence length="166" mass="18018">MEGGRTPRAELQSSRAAGRKKKKAHIYASLRCEHSSLESKICLSLHHVKCGLQANQVGTVTEAIEAVKQAKDAHWGVMVSYRYGDTDDSFIADLIVGATTGQIKAGAPCCGECLMKYNQLLRIEEELGSEGVYAAQGCNLSRSPLLGQAWLILVALFQKCCLFLSV</sequence>
<evidence type="ECO:0000256" key="1">
    <source>
        <dbReference type="ARBA" id="ARBA00005031"/>
    </source>
</evidence>
<evidence type="ECO:0000256" key="3">
    <source>
        <dbReference type="ARBA" id="ARBA00012058"/>
    </source>
</evidence>
<dbReference type="InterPro" id="IPR036849">
    <property type="entry name" value="Enolase-like_C_sf"/>
</dbReference>
<reference evidence="7" key="1">
    <citation type="submission" date="2015-06" db="UniProtKB">
        <authorList>
            <consortium name="EnsemblPlants"/>
        </authorList>
    </citation>
    <scope>IDENTIFICATION</scope>
</reference>
<dbReference type="SUPFAM" id="SSF51604">
    <property type="entry name" value="Enolase C-terminal domain-like"/>
    <property type="match status" value="1"/>
</dbReference>
<protein>
    <recommendedName>
        <fullName evidence="3">phosphopyruvate hydratase</fullName>
        <ecNumber evidence="3">4.2.1.11</ecNumber>
    </recommendedName>
</protein>
<dbReference type="GO" id="GO:0004634">
    <property type="term" value="F:phosphopyruvate hydratase activity"/>
    <property type="evidence" value="ECO:0007669"/>
    <property type="project" value="UniProtKB-EC"/>
</dbReference>
<evidence type="ECO:0000313" key="7">
    <source>
        <dbReference type="EnsemblPlants" id="EMT02422"/>
    </source>
</evidence>
<dbReference type="UniPathway" id="UPA00109">
    <property type="reaction ID" value="UER00187"/>
</dbReference>